<reference evidence="2 3" key="1">
    <citation type="submission" date="2019-03" db="EMBL/GenBank/DDBJ databases">
        <title>Subsurface microbial communities from deep shales in Ohio and West Virginia, USA.</title>
        <authorList>
            <person name="Wrighton K."/>
        </authorList>
    </citation>
    <scope>NUCLEOTIDE SEQUENCE [LARGE SCALE GENOMIC DNA]</scope>
    <source>
        <strain evidence="2 3">MSL9.2</strain>
    </source>
</reference>
<keyword evidence="1" id="KW-0812">Transmembrane</keyword>
<comment type="caution">
    <text evidence="2">The sequence shown here is derived from an EMBL/GenBank/DDBJ whole genome shotgun (WGS) entry which is preliminary data.</text>
</comment>
<evidence type="ECO:0000256" key="1">
    <source>
        <dbReference type="SAM" id="Phobius"/>
    </source>
</evidence>
<organism evidence="2 3">
    <name type="scientific">Halanaerobium saccharolyticum</name>
    <dbReference type="NCBI Taxonomy" id="43595"/>
    <lineage>
        <taxon>Bacteria</taxon>
        <taxon>Bacillati</taxon>
        <taxon>Bacillota</taxon>
        <taxon>Clostridia</taxon>
        <taxon>Halanaerobiales</taxon>
        <taxon>Halanaerobiaceae</taxon>
        <taxon>Halanaerobium</taxon>
    </lineage>
</organism>
<keyword evidence="1" id="KW-1133">Transmembrane helix</keyword>
<feature type="transmembrane region" description="Helical" evidence="1">
    <location>
        <begin position="102"/>
        <end position="125"/>
    </location>
</feature>
<evidence type="ECO:0000313" key="2">
    <source>
        <dbReference type="EMBL" id="TDW07594.1"/>
    </source>
</evidence>
<sequence>MKITFKSILLLTSYICLAASLILTKLAANYQGINRSLVTRSYYVNKVLFSNFNLKVFQNLLILFFIFFVYKLFQTKKLFTYIILIVWNIVLLYILFRYHELTILGLPYLTITIFLVFSLHFIYAFSRFKD</sequence>
<dbReference type="EMBL" id="SODA01000001">
    <property type="protein sequence ID" value="TDW07594.1"/>
    <property type="molecule type" value="Genomic_DNA"/>
</dbReference>
<protein>
    <submittedName>
        <fullName evidence="2">Uncharacterized protein</fullName>
    </submittedName>
</protein>
<feature type="transmembrane region" description="Helical" evidence="1">
    <location>
        <begin position="78"/>
        <end position="96"/>
    </location>
</feature>
<dbReference type="AlphaFoldDB" id="A0A4R7Z7M5"/>
<dbReference type="Proteomes" id="UP000294697">
    <property type="component" value="Unassembled WGS sequence"/>
</dbReference>
<accession>A0A4R7Z7M5</accession>
<keyword evidence="1" id="KW-0472">Membrane</keyword>
<proteinExistence type="predicted"/>
<feature type="transmembrane region" description="Helical" evidence="1">
    <location>
        <begin position="52"/>
        <end position="73"/>
    </location>
</feature>
<gene>
    <name evidence="2" type="ORF">C8C77_10163</name>
</gene>
<name>A0A4R7Z7M5_9FIRM</name>
<evidence type="ECO:0000313" key="3">
    <source>
        <dbReference type="Proteomes" id="UP000294697"/>
    </source>
</evidence>